<feature type="domain" description="Peptidase S54 rhomboid" evidence="8">
    <location>
        <begin position="58"/>
        <end position="193"/>
    </location>
</feature>
<dbReference type="RefSeq" id="WP_102771632.1">
    <property type="nucleotide sequence ID" value="NZ_POQS01000001.1"/>
</dbReference>
<feature type="transmembrane region" description="Helical" evidence="7">
    <location>
        <begin position="60"/>
        <end position="86"/>
    </location>
</feature>
<dbReference type="AlphaFoldDB" id="A0A2N8KQK2"/>
<dbReference type="EMBL" id="POQS01000001">
    <property type="protein sequence ID" value="PND35702.1"/>
    <property type="molecule type" value="Genomic_DNA"/>
</dbReference>
<dbReference type="Pfam" id="PF01694">
    <property type="entry name" value="Rhomboid"/>
    <property type="match status" value="1"/>
</dbReference>
<proteinExistence type="inferred from homology"/>
<dbReference type="InterPro" id="IPR050925">
    <property type="entry name" value="Rhomboid_protease_S54"/>
</dbReference>
<organism evidence="9 10">
    <name type="scientific">Achromobacter pulmonis</name>
    <dbReference type="NCBI Taxonomy" id="1389932"/>
    <lineage>
        <taxon>Bacteria</taxon>
        <taxon>Pseudomonadati</taxon>
        <taxon>Pseudomonadota</taxon>
        <taxon>Betaproteobacteria</taxon>
        <taxon>Burkholderiales</taxon>
        <taxon>Alcaligenaceae</taxon>
        <taxon>Achromobacter</taxon>
    </lineage>
</organism>
<dbReference type="SUPFAM" id="SSF144091">
    <property type="entry name" value="Rhomboid-like"/>
    <property type="match status" value="1"/>
</dbReference>
<gene>
    <name evidence="9" type="ORF">C1I89_04905</name>
</gene>
<evidence type="ECO:0000256" key="1">
    <source>
        <dbReference type="ARBA" id="ARBA00004141"/>
    </source>
</evidence>
<evidence type="ECO:0000256" key="5">
    <source>
        <dbReference type="ARBA" id="ARBA00022989"/>
    </source>
</evidence>
<evidence type="ECO:0000256" key="4">
    <source>
        <dbReference type="ARBA" id="ARBA00022801"/>
    </source>
</evidence>
<keyword evidence="5 7" id="KW-1133">Transmembrane helix</keyword>
<accession>A0A2N8KQK2</accession>
<feature type="transmembrane region" description="Helical" evidence="7">
    <location>
        <begin position="156"/>
        <end position="173"/>
    </location>
</feature>
<evidence type="ECO:0000256" key="6">
    <source>
        <dbReference type="ARBA" id="ARBA00023136"/>
    </source>
</evidence>
<dbReference type="Proteomes" id="UP000235994">
    <property type="component" value="Unassembled WGS sequence"/>
</dbReference>
<evidence type="ECO:0000313" key="10">
    <source>
        <dbReference type="Proteomes" id="UP000235994"/>
    </source>
</evidence>
<feature type="transmembrane region" description="Helical" evidence="7">
    <location>
        <begin position="179"/>
        <end position="197"/>
    </location>
</feature>
<dbReference type="GO" id="GO:0016020">
    <property type="term" value="C:membrane"/>
    <property type="evidence" value="ECO:0007669"/>
    <property type="project" value="UniProtKB-SubCell"/>
</dbReference>
<dbReference type="Gene3D" id="1.20.1540.10">
    <property type="entry name" value="Rhomboid-like"/>
    <property type="match status" value="1"/>
</dbReference>
<dbReference type="InterPro" id="IPR022764">
    <property type="entry name" value="Peptidase_S54_rhomboid_dom"/>
</dbReference>
<keyword evidence="3 7" id="KW-0812">Transmembrane</keyword>
<dbReference type="InterPro" id="IPR035952">
    <property type="entry name" value="Rhomboid-like_sf"/>
</dbReference>
<reference evidence="9 10" key="1">
    <citation type="submission" date="2018-01" db="EMBL/GenBank/DDBJ databases">
        <title>The draft genome of an aniline degradation strain ANB-1.</title>
        <authorList>
            <person name="Zhang L."/>
            <person name="Jiang J."/>
        </authorList>
    </citation>
    <scope>NUCLEOTIDE SEQUENCE [LARGE SCALE GENOMIC DNA]</scope>
    <source>
        <strain evidence="9 10">ANB-1</strain>
    </source>
</reference>
<dbReference type="GO" id="GO:0004252">
    <property type="term" value="F:serine-type endopeptidase activity"/>
    <property type="evidence" value="ECO:0007669"/>
    <property type="project" value="InterPro"/>
</dbReference>
<sequence>MPLIKKLFACKITFLLILSNLAVYLVAGYLDTRAFESLSQGSFLIDWGANVPALTMSGEYWRLFTSMFLHVGFLHLAVNMLALWSLGTILEARMRSPVFLGVYLLSGLCGSLVTALWHREDFFVSCGASGAILGIFGAALVYGLHDRRMGRAHVPPANLLFSLALTFGAGFVFNVDNAAHAGGLVAGALLAVVALFGERLRPAAQAAVLAAAAVIGAVALAAVAYSQYDRGMQEQIAAARFQDTLGKMGLLGIGRAAGNVLLLDDCIAEALSAASRDGAPAPDLRGCADPGDREQALLARFMPQWYRTCQVQAAGLRGLYPDAGAQEALATVDRYCGLQTRIYASIFQQAPADFDVKEAMQTRLVLRVLLDEGAGFLLDQGWNFGVDPEKLRAQANALRDILEAPGELATAVVDESGCPYWSCAR</sequence>
<dbReference type="PANTHER" id="PTHR43731">
    <property type="entry name" value="RHOMBOID PROTEASE"/>
    <property type="match status" value="1"/>
</dbReference>
<feature type="transmembrane region" description="Helical" evidence="7">
    <location>
        <begin position="122"/>
        <end position="144"/>
    </location>
</feature>
<evidence type="ECO:0000256" key="2">
    <source>
        <dbReference type="ARBA" id="ARBA00009045"/>
    </source>
</evidence>
<protein>
    <recommendedName>
        <fullName evidence="8">Peptidase S54 rhomboid domain-containing protein</fullName>
    </recommendedName>
</protein>
<comment type="caution">
    <text evidence="9">The sequence shown here is derived from an EMBL/GenBank/DDBJ whole genome shotgun (WGS) entry which is preliminary data.</text>
</comment>
<evidence type="ECO:0000256" key="7">
    <source>
        <dbReference type="SAM" id="Phobius"/>
    </source>
</evidence>
<feature type="transmembrane region" description="Helical" evidence="7">
    <location>
        <begin position="204"/>
        <end position="225"/>
    </location>
</feature>
<keyword evidence="4" id="KW-0378">Hydrolase</keyword>
<evidence type="ECO:0000259" key="8">
    <source>
        <dbReference type="Pfam" id="PF01694"/>
    </source>
</evidence>
<comment type="similarity">
    <text evidence="2">Belongs to the peptidase S54 family.</text>
</comment>
<evidence type="ECO:0000313" key="9">
    <source>
        <dbReference type="EMBL" id="PND35702.1"/>
    </source>
</evidence>
<name>A0A2N8KQK2_9BURK</name>
<dbReference type="PANTHER" id="PTHR43731:SF14">
    <property type="entry name" value="PRESENILIN-ASSOCIATED RHOMBOID-LIKE PROTEIN, MITOCHONDRIAL"/>
    <property type="match status" value="1"/>
</dbReference>
<keyword evidence="10" id="KW-1185">Reference proteome</keyword>
<evidence type="ECO:0000256" key="3">
    <source>
        <dbReference type="ARBA" id="ARBA00022692"/>
    </source>
</evidence>
<feature type="transmembrane region" description="Helical" evidence="7">
    <location>
        <begin position="98"/>
        <end position="116"/>
    </location>
</feature>
<feature type="transmembrane region" description="Helical" evidence="7">
    <location>
        <begin position="12"/>
        <end position="30"/>
    </location>
</feature>
<keyword evidence="6 7" id="KW-0472">Membrane</keyword>
<comment type="subcellular location">
    <subcellularLocation>
        <location evidence="1">Membrane</location>
        <topology evidence="1">Multi-pass membrane protein</topology>
    </subcellularLocation>
</comment>